<dbReference type="Gene3D" id="3.30.450.20">
    <property type="entry name" value="PAS domain"/>
    <property type="match status" value="1"/>
</dbReference>
<dbReference type="Proteomes" id="UP000198409">
    <property type="component" value="Unassembled WGS sequence"/>
</dbReference>
<dbReference type="InterPro" id="IPR011102">
    <property type="entry name" value="Sig_transdc_His_kinase_HWE"/>
</dbReference>
<feature type="domain" description="Response regulatory" evidence="14">
    <location>
        <begin position="740"/>
        <end position="851"/>
    </location>
</feature>
<dbReference type="GO" id="GO:0006355">
    <property type="term" value="P:regulation of DNA-templated transcription"/>
    <property type="evidence" value="ECO:0007669"/>
    <property type="project" value="InterPro"/>
</dbReference>
<reference evidence="17" key="1">
    <citation type="submission" date="2017-06" db="EMBL/GenBank/DDBJ databases">
        <authorList>
            <person name="Varghese N."/>
            <person name="Submissions S."/>
        </authorList>
    </citation>
    <scope>NUCLEOTIDE SEQUENCE [LARGE SCALE GENOMIC DNA]</scope>
    <source>
        <strain evidence="17">DSM 26170</strain>
    </source>
</reference>
<keyword evidence="11" id="KW-0675">Receptor</keyword>
<evidence type="ECO:0000313" key="18">
    <source>
        <dbReference type="Proteomes" id="UP000292859"/>
    </source>
</evidence>
<dbReference type="InterPro" id="IPR016132">
    <property type="entry name" value="Phyto_chromo_attachment"/>
</dbReference>
<evidence type="ECO:0000313" key="15">
    <source>
        <dbReference type="EMBL" id="SNR54347.1"/>
    </source>
</evidence>
<accession>A0A238X603</accession>
<dbReference type="SUPFAM" id="SSF52172">
    <property type="entry name" value="CheY-like"/>
    <property type="match status" value="1"/>
</dbReference>
<dbReference type="InterPro" id="IPR036890">
    <property type="entry name" value="HATPase_C_sf"/>
</dbReference>
<evidence type="ECO:0000256" key="1">
    <source>
        <dbReference type="ARBA" id="ARBA00000085"/>
    </source>
</evidence>
<keyword evidence="5" id="KW-0716">Sensory transduction</keyword>
<evidence type="ECO:0000256" key="11">
    <source>
        <dbReference type="ARBA" id="ARBA00023170"/>
    </source>
</evidence>
<dbReference type="GO" id="GO:0009584">
    <property type="term" value="P:detection of visible light"/>
    <property type="evidence" value="ECO:0007669"/>
    <property type="project" value="InterPro"/>
</dbReference>
<dbReference type="SUPFAM" id="SSF55781">
    <property type="entry name" value="GAF domain-like"/>
    <property type="match status" value="2"/>
</dbReference>
<evidence type="ECO:0000259" key="13">
    <source>
        <dbReference type="PROSITE" id="PS50046"/>
    </source>
</evidence>
<keyword evidence="18" id="KW-1185">Reference proteome</keyword>
<reference evidence="15" key="2">
    <citation type="submission" date="2017-06" db="EMBL/GenBank/DDBJ databases">
        <authorList>
            <person name="Kim H.J."/>
            <person name="Triplett B.A."/>
        </authorList>
    </citation>
    <scope>NUCLEOTIDE SEQUENCE [LARGE SCALE GENOMIC DNA]</scope>
    <source>
        <strain evidence="15">DSM 26170</strain>
    </source>
</reference>
<evidence type="ECO:0000256" key="7">
    <source>
        <dbReference type="ARBA" id="ARBA00022741"/>
    </source>
</evidence>
<feature type="modified residue" description="4-aspartylphosphate" evidence="12">
    <location>
        <position position="790"/>
    </location>
</feature>
<dbReference type="SUPFAM" id="SSF55785">
    <property type="entry name" value="PYP-like sensor domain (PAS domain)"/>
    <property type="match status" value="1"/>
</dbReference>
<dbReference type="InterPro" id="IPR001294">
    <property type="entry name" value="Phytochrome"/>
</dbReference>
<comment type="catalytic activity">
    <reaction evidence="1">
        <text>ATP + protein L-histidine = ADP + protein N-phospho-L-histidine.</text>
        <dbReference type="EC" id="2.7.13.3"/>
    </reaction>
</comment>
<dbReference type="Pfam" id="PF07536">
    <property type="entry name" value="HWE_HK"/>
    <property type="match status" value="1"/>
</dbReference>
<keyword evidence="9" id="KW-0067">ATP-binding</keyword>
<dbReference type="InterPro" id="IPR013515">
    <property type="entry name" value="Phytochrome_cen-reg"/>
</dbReference>
<dbReference type="Pfam" id="PF08446">
    <property type="entry name" value="PAS_2"/>
    <property type="match status" value="1"/>
</dbReference>
<dbReference type="GO" id="GO:0009881">
    <property type="term" value="F:photoreceptor activity"/>
    <property type="evidence" value="ECO:0007669"/>
    <property type="project" value="UniProtKB-KW"/>
</dbReference>
<keyword evidence="4 12" id="KW-0597">Phosphoprotein</keyword>
<evidence type="ECO:0000256" key="8">
    <source>
        <dbReference type="ARBA" id="ARBA00022777"/>
    </source>
</evidence>
<feature type="domain" description="Phytochrome chromophore attachment site" evidence="13">
    <location>
        <begin position="149"/>
        <end position="309"/>
    </location>
</feature>
<dbReference type="AlphaFoldDB" id="A0A238X603"/>
<evidence type="ECO:0000256" key="2">
    <source>
        <dbReference type="ARBA" id="ARBA00012438"/>
    </source>
</evidence>
<dbReference type="InterPro" id="IPR011006">
    <property type="entry name" value="CheY-like_superfamily"/>
</dbReference>
<keyword evidence="3" id="KW-0600">Photoreceptor protein</keyword>
<dbReference type="SMART" id="SM00065">
    <property type="entry name" value="GAF"/>
    <property type="match status" value="1"/>
</dbReference>
<dbReference type="SMART" id="SM00448">
    <property type="entry name" value="REC"/>
    <property type="match status" value="1"/>
</dbReference>
<dbReference type="InterPro" id="IPR003018">
    <property type="entry name" value="GAF"/>
</dbReference>
<dbReference type="Gene3D" id="3.40.50.2300">
    <property type="match status" value="1"/>
</dbReference>
<dbReference type="Gene3D" id="3.30.450.40">
    <property type="match status" value="1"/>
</dbReference>
<reference evidence="16 18" key="3">
    <citation type="submission" date="2019-02" db="EMBL/GenBank/DDBJ databases">
        <authorList>
            <person name="Zhang G."/>
        </authorList>
    </citation>
    <scope>NUCLEOTIDE SEQUENCE [LARGE SCALE GENOMIC DNA]</scope>
    <source>
        <strain evidence="16 18">CMB17</strain>
    </source>
</reference>
<dbReference type="Pfam" id="PF01590">
    <property type="entry name" value="GAF"/>
    <property type="match status" value="1"/>
</dbReference>
<keyword evidence="10" id="KW-0157">Chromophore</keyword>
<keyword evidence="8 15" id="KW-0418">Kinase</keyword>
<dbReference type="InterPro" id="IPR001789">
    <property type="entry name" value="Sig_transdc_resp-reg_receiver"/>
</dbReference>
<dbReference type="Gene3D" id="3.30.450.270">
    <property type="match status" value="1"/>
</dbReference>
<dbReference type="EC" id="2.7.13.3" evidence="2"/>
<evidence type="ECO:0000256" key="6">
    <source>
        <dbReference type="ARBA" id="ARBA00022679"/>
    </source>
</evidence>
<dbReference type="PROSITE" id="PS50110">
    <property type="entry name" value="RESPONSE_REGULATORY"/>
    <property type="match status" value="1"/>
</dbReference>
<keyword evidence="6" id="KW-0808">Transferase</keyword>
<evidence type="ECO:0000313" key="16">
    <source>
        <dbReference type="EMBL" id="TBN49009.1"/>
    </source>
</evidence>
<dbReference type="InterPro" id="IPR009219">
    <property type="entry name" value="Bactrphtchr_CheY"/>
</dbReference>
<evidence type="ECO:0000256" key="12">
    <source>
        <dbReference type="PROSITE-ProRule" id="PRU00169"/>
    </source>
</evidence>
<evidence type="ECO:0000256" key="9">
    <source>
        <dbReference type="ARBA" id="ARBA00022840"/>
    </source>
</evidence>
<organism evidence="15 17">
    <name type="scientific">Paracoccus sediminis</name>
    <dbReference type="NCBI Taxonomy" id="1214787"/>
    <lineage>
        <taxon>Bacteria</taxon>
        <taxon>Pseudomonadati</taxon>
        <taxon>Pseudomonadota</taxon>
        <taxon>Alphaproteobacteria</taxon>
        <taxon>Rhodobacterales</taxon>
        <taxon>Paracoccaceae</taxon>
        <taxon>Paracoccus</taxon>
    </lineage>
</organism>
<dbReference type="EMBL" id="SIRL01000009">
    <property type="protein sequence ID" value="TBN49009.1"/>
    <property type="molecule type" value="Genomic_DNA"/>
</dbReference>
<dbReference type="InterPro" id="IPR043150">
    <property type="entry name" value="Phytochrome_PHY_sf"/>
</dbReference>
<keyword evidence="7" id="KW-0547">Nucleotide-binding</keyword>
<sequence length="858" mass="93029">MTRNAVSDASLAGQPIDLTNCDREPIHIPGSIQPHGCLLACDNAARTILFRSENAPAMLNLTEDPLDRTLADTIGSDTAHALLNALAVSGNRPRPALLFGQTVNGRRLDATIHRFDNRTIIEFEPASLRLGKTISLSRTVIERLRAAPDADRLIQQAAMLIQAQLGYDRVMIYQLGEDGAGKVVAEAKLDCHESFRGQYFPASDIPQQARALYVRNPIRVIGDIAFTPVPILGRDGNAEPLDLSYAHLRSVSPIHCEYLHNMGVSASMSVSIIIDGALWGLIACHHYSPKILSMADRAAAEMVGEFFSMHLDALHRKHTRDTELAARRTLDDMLVTASRNEDAGIALQDRLPQLAELIPSDGAAMWIDGTWTTLGHAPTAAQAAPILALANGLSEGQVFQTACLSGVLPDAQELTALAAGVMIIPLSKRTRDFLFYFRKEAIQTLDWGGDPNKTYETGRFGDRLTPRKSFAIWKETVRHTSQPWSESDRRFAEALRIAVVEVLLFNNEVLADERTRAAIRQRVLNRELNHRVKNILAIIQSLVGRRSGDGETLQDYVQTLRGRIQALAYAHDQVVRDDDGGLLGDLLSAELGPYAGEGRFIDLDGPALALEGRAFSVMALIFHEMATNAAKYGALSHPEGRLSVAWRVDDGGNCRIAWTEDGMEGLTAPTRSGFGSALIEQSLPFDLGGESQVAFHPTGIEACFMLPARFVRTAPDSAQRPGRAVQDGPAPAAPVLAGRRVLLVEDQTLIAMALESELQDHGLHVTGRAGTVQSALDMIDRDPPDLAVLDVNLADGDSLAVAERLQAAGIPFVFATGYGADLGLPDSFSDTPVAGKPYQARDIVQKLAEAEQQEAGRG</sequence>
<dbReference type="PRINTS" id="PR01033">
    <property type="entry name" value="PHYTOCHROME"/>
</dbReference>
<dbReference type="InterPro" id="IPR035965">
    <property type="entry name" value="PAS-like_dom_sf"/>
</dbReference>
<dbReference type="PANTHER" id="PTHR41523:SF8">
    <property type="entry name" value="ETHYLENE RESPONSE SENSOR PROTEIN"/>
    <property type="match status" value="1"/>
</dbReference>
<protein>
    <recommendedName>
        <fullName evidence="2">histidine kinase</fullName>
        <ecNumber evidence="2">2.7.13.3</ecNumber>
    </recommendedName>
</protein>
<dbReference type="Pfam" id="PF00072">
    <property type="entry name" value="Response_reg"/>
    <property type="match status" value="1"/>
</dbReference>
<dbReference type="OrthoDB" id="489241at2"/>
<dbReference type="Pfam" id="PF00360">
    <property type="entry name" value="PHY"/>
    <property type="match status" value="1"/>
</dbReference>
<dbReference type="InterPro" id="IPR029016">
    <property type="entry name" value="GAF-like_dom_sf"/>
</dbReference>
<proteinExistence type="predicted"/>
<dbReference type="GO" id="GO:0005524">
    <property type="term" value="F:ATP binding"/>
    <property type="evidence" value="ECO:0007669"/>
    <property type="project" value="UniProtKB-KW"/>
</dbReference>
<dbReference type="GO" id="GO:0004673">
    <property type="term" value="F:protein histidine kinase activity"/>
    <property type="evidence" value="ECO:0007669"/>
    <property type="project" value="UniProtKB-EC"/>
</dbReference>
<dbReference type="EMBL" id="FZNM01000008">
    <property type="protein sequence ID" value="SNR54347.1"/>
    <property type="molecule type" value="Genomic_DNA"/>
</dbReference>
<evidence type="ECO:0000256" key="3">
    <source>
        <dbReference type="ARBA" id="ARBA00022543"/>
    </source>
</evidence>
<evidence type="ECO:0000256" key="10">
    <source>
        <dbReference type="ARBA" id="ARBA00022991"/>
    </source>
</evidence>
<gene>
    <name evidence="16" type="ORF">EYF88_12930</name>
    <name evidence="15" type="ORF">SAMN06265378_10857</name>
</gene>
<dbReference type="PROSITE" id="PS50046">
    <property type="entry name" value="PHYTOCHROME_2"/>
    <property type="match status" value="1"/>
</dbReference>
<dbReference type="InterPro" id="IPR013654">
    <property type="entry name" value="PAS_2"/>
</dbReference>
<evidence type="ECO:0000256" key="5">
    <source>
        <dbReference type="ARBA" id="ARBA00022606"/>
    </source>
</evidence>
<name>A0A238X603_9RHOB</name>
<dbReference type="RefSeq" id="WP_089388448.1">
    <property type="nucleotide sequence ID" value="NZ_FZNM01000008.1"/>
</dbReference>
<dbReference type="Gene3D" id="3.30.565.10">
    <property type="entry name" value="Histidine kinase-like ATPase, C-terminal domain"/>
    <property type="match status" value="1"/>
</dbReference>
<evidence type="ECO:0000256" key="4">
    <source>
        <dbReference type="ARBA" id="ARBA00022553"/>
    </source>
</evidence>
<dbReference type="GO" id="GO:0000160">
    <property type="term" value="P:phosphorelay signal transduction system"/>
    <property type="evidence" value="ECO:0007669"/>
    <property type="project" value="InterPro"/>
</dbReference>
<dbReference type="PIRSF" id="PIRSF036397">
    <property type="entry name" value="Bactrphtchrm_rec"/>
    <property type="match status" value="1"/>
</dbReference>
<dbReference type="Proteomes" id="UP000292859">
    <property type="component" value="Unassembled WGS sequence"/>
</dbReference>
<dbReference type="SMART" id="SM00911">
    <property type="entry name" value="HWE_HK"/>
    <property type="match status" value="1"/>
</dbReference>
<dbReference type="PANTHER" id="PTHR41523">
    <property type="entry name" value="TWO-COMPONENT SYSTEM SENSOR PROTEIN"/>
    <property type="match status" value="1"/>
</dbReference>
<evidence type="ECO:0000259" key="14">
    <source>
        <dbReference type="PROSITE" id="PS50110"/>
    </source>
</evidence>
<evidence type="ECO:0000313" key="17">
    <source>
        <dbReference type="Proteomes" id="UP000198409"/>
    </source>
</evidence>